<gene>
    <name evidence="1" type="ORF">BVDSYZ_09110</name>
</gene>
<organism evidence="1 2">
    <name type="scientific">Bacillus velezensis</name>
    <dbReference type="NCBI Taxonomy" id="492670"/>
    <lineage>
        <taxon>Bacteria</taxon>
        <taxon>Bacillati</taxon>
        <taxon>Bacillota</taxon>
        <taxon>Bacilli</taxon>
        <taxon>Bacillales</taxon>
        <taxon>Bacillaceae</taxon>
        <taxon>Bacillus</taxon>
        <taxon>Bacillus amyloliquefaciens group</taxon>
    </lineage>
</organism>
<sequence length="100" mass="11337">MNINLILFVSSINQEPTEENTQTLVKTFESDFRPQVGDIIDDPGFDSGFHNGYEVVKVTINYTSNECLVSLTPLAIEVEKISVEDYIKKLKTHGWSIQSR</sequence>
<accession>A0ABC8D8C6</accession>
<reference evidence="1 2" key="1">
    <citation type="submission" date="2018-06" db="EMBL/GenBank/DDBJ databases">
        <title>Complete Genome Sequence of Bacillus velezensis DSYZ, a Plant Growth-Promoting Rhizobacterium with Antifungal Activity.</title>
        <authorList>
            <person name="Du B."/>
            <person name="Ding Y."/>
            <person name="Liu K."/>
            <person name="Yao L."/>
            <person name="Wang C."/>
            <person name="Li H."/>
            <person name="Liu H."/>
        </authorList>
    </citation>
    <scope>NUCLEOTIDE SEQUENCE [LARGE SCALE GENOMIC DNA]</scope>
    <source>
        <strain evidence="1 2">DSYZ</strain>
    </source>
</reference>
<name>A0ABC8D8C6_BACVE</name>
<proteinExistence type="predicted"/>
<evidence type="ECO:0000313" key="1">
    <source>
        <dbReference type="EMBL" id="AWX72176.1"/>
    </source>
</evidence>
<dbReference type="AlphaFoldDB" id="A0ABC8D8C6"/>
<protein>
    <submittedName>
        <fullName evidence="1">Uncharacterized protein</fullName>
    </submittedName>
</protein>
<evidence type="ECO:0000313" key="2">
    <source>
        <dbReference type="Proteomes" id="UP000250069"/>
    </source>
</evidence>
<dbReference type="RefSeq" id="WP_007409833.1">
    <property type="nucleotide sequence ID" value="NZ_CATKPE010000011.1"/>
</dbReference>
<dbReference type="EMBL" id="CP030150">
    <property type="protein sequence ID" value="AWX72176.1"/>
    <property type="molecule type" value="Genomic_DNA"/>
</dbReference>
<dbReference type="Proteomes" id="UP000250069">
    <property type="component" value="Chromosome"/>
</dbReference>